<dbReference type="PRINTS" id="PR00111">
    <property type="entry name" value="ABHYDROLASE"/>
</dbReference>
<keyword evidence="3" id="KW-1185">Reference proteome</keyword>
<dbReference type="EMBL" id="SRIO01000006">
    <property type="protein sequence ID" value="TFZ82935.1"/>
    <property type="molecule type" value="Genomic_DNA"/>
</dbReference>
<accession>A0A4Z0FB76</accession>
<dbReference type="PANTHER" id="PTHR43433:SF5">
    <property type="entry name" value="AB HYDROLASE-1 DOMAIN-CONTAINING PROTEIN"/>
    <property type="match status" value="1"/>
</dbReference>
<feature type="domain" description="AB hydrolase-1" evidence="1">
    <location>
        <begin position="29"/>
        <end position="253"/>
    </location>
</feature>
<dbReference type="InterPro" id="IPR029058">
    <property type="entry name" value="AB_hydrolase_fold"/>
</dbReference>
<dbReference type="SUPFAM" id="SSF53474">
    <property type="entry name" value="alpha/beta-Hydrolases"/>
    <property type="match status" value="1"/>
</dbReference>
<dbReference type="Gene3D" id="3.40.50.1820">
    <property type="entry name" value="alpha/beta hydrolase"/>
    <property type="match status" value="1"/>
</dbReference>
<dbReference type="RefSeq" id="WP_135281605.1">
    <property type="nucleotide sequence ID" value="NZ_SRIO01000006.1"/>
</dbReference>
<evidence type="ECO:0000313" key="2">
    <source>
        <dbReference type="EMBL" id="TFZ82935.1"/>
    </source>
</evidence>
<proteinExistence type="predicted"/>
<protein>
    <submittedName>
        <fullName evidence="2">Alpha/beta fold hydrolase</fullName>
    </submittedName>
</protein>
<organism evidence="2 3">
    <name type="scientific">Candidatus Macondimonas diazotrophica</name>
    <dbReference type="NCBI Taxonomy" id="2305248"/>
    <lineage>
        <taxon>Bacteria</taxon>
        <taxon>Pseudomonadati</taxon>
        <taxon>Pseudomonadota</taxon>
        <taxon>Gammaproteobacteria</taxon>
        <taxon>Chromatiales</taxon>
        <taxon>Ectothiorhodospiraceae</taxon>
        <taxon>Candidatus Macondimonas</taxon>
    </lineage>
</organism>
<evidence type="ECO:0000259" key="1">
    <source>
        <dbReference type="Pfam" id="PF00561"/>
    </source>
</evidence>
<name>A0A4Z0FB76_9GAMM</name>
<dbReference type="InterPro" id="IPR050471">
    <property type="entry name" value="AB_hydrolase"/>
</dbReference>
<reference evidence="2 3" key="1">
    <citation type="journal article" date="2019" name="ISME J.">
        <title>Candidatus Macondimonas diazotrophica, a novel gammaproteobacterial genus dominating crude-oil-contaminated coastal sediments.</title>
        <authorList>
            <person name="Karthikeyan S."/>
            <person name="Konstantinidis K."/>
        </authorList>
    </citation>
    <scope>NUCLEOTIDE SEQUENCE [LARGE SCALE GENOMIC DNA]</scope>
    <source>
        <strain evidence="2 3">KTK01</strain>
    </source>
</reference>
<keyword evidence="2" id="KW-0378">Hydrolase</keyword>
<dbReference type="AlphaFoldDB" id="A0A4Z0FB76"/>
<sequence length="274" mass="30125">MTARHPRQAYSGTVRLAYSVYGESVSAAPLLMIMGLSGVKEDWHDLPQWLARDRPVAVFDNRGMGDSDVPEGPYSIEQLADDALSLMDALNWDHAHVMGISMGGMIALALSLAAPERVGRLVLGCTSDCGRLNPAPDREAMSAMMPTAGTSPRDALAKALAINYTPDWIERNPVHFQSLVDRAGQYRRRARGILGQISAISRFDMADQVRQLTSPSLVIHGDKDRLIPMANGQRLATRLPNARFEMLMDCGHLFWHMDDGRSADLIREFLASPG</sequence>
<dbReference type="InterPro" id="IPR000073">
    <property type="entry name" value="AB_hydrolase_1"/>
</dbReference>
<gene>
    <name evidence="2" type="ORF">E4680_06605</name>
</gene>
<dbReference type="Proteomes" id="UP000297890">
    <property type="component" value="Unassembled WGS sequence"/>
</dbReference>
<dbReference type="GO" id="GO:0016787">
    <property type="term" value="F:hydrolase activity"/>
    <property type="evidence" value="ECO:0007669"/>
    <property type="project" value="UniProtKB-KW"/>
</dbReference>
<comment type="caution">
    <text evidence="2">The sequence shown here is derived from an EMBL/GenBank/DDBJ whole genome shotgun (WGS) entry which is preliminary data.</text>
</comment>
<dbReference type="PANTHER" id="PTHR43433">
    <property type="entry name" value="HYDROLASE, ALPHA/BETA FOLD FAMILY PROTEIN"/>
    <property type="match status" value="1"/>
</dbReference>
<dbReference type="OrthoDB" id="9796770at2"/>
<dbReference type="Pfam" id="PF00561">
    <property type="entry name" value="Abhydrolase_1"/>
    <property type="match status" value="1"/>
</dbReference>
<evidence type="ECO:0000313" key="3">
    <source>
        <dbReference type="Proteomes" id="UP000297890"/>
    </source>
</evidence>